<evidence type="ECO:0008006" key="4">
    <source>
        <dbReference type="Google" id="ProtNLM"/>
    </source>
</evidence>
<keyword evidence="3" id="KW-1185">Reference proteome</keyword>
<reference evidence="2 3" key="1">
    <citation type="journal article" date="2020" name="ISME J.">
        <title>Comparative genomics reveals insights into cyanobacterial evolution and habitat adaptation.</title>
        <authorList>
            <person name="Chen M.Y."/>
            <person name="Teng W.K."/>
            <person name="Zhao L."/>
            <person name="Hu C.X."/>
            <person name="Zhou Y.K."/>
            <person name="Han B.P."/>
            <person name="Song L.R."/>
            <person name="Shu W.S."/>
        </authorList>
    </citation>
    <scope>NUCLEOTIDE SEQUENCE [LARGE SCALE GENOMIC DNA]</scope>
    <source>
        <strain evidence="2 3">FACHB-196</strain>
    </source>
</reference>
<organism evidence="2 3">
    <name type="scientific">Anabaena lutea FACHB-196</name>
    <dbReference type="NCBI Taxonomy" id="2692881"/>
    <lineage>
        <taxon>Bacteria</taxon>
        <taxon>Bacillati</taxon>
        <taxon>Cyanobacteriota</taxon>
        <taxon>Cyanophyceae</taxon>
        <taxon>Nostocales</taxon>
        <taxon>Nostocaceae</taxon>
        <taxon>Anabaena</taxon>
    </lineage>
</organism>
<accession>A0ABR8F9I1</accession>
<name>A0ABR8F9I1_9NOST</name>
<feature type="region of interest" description="Disordered" evidence="1">
    <location>
        <begin position="191"/>
        <end position="234"/>
    </location>
</feature>
<gene>
    <name evidence="2" type="ORF">H6G59_00600</name>
</gene>
<dbReference type="Proteomes" id="UP000640531">
    <property type="component" value="Unassembled WGS sequence"/>
</dbReference>
<evidence type="ECO:0000313" key="3">
    <source>
        <dbReference type="Proteomes" id="UP000640531"/>
    </source>
</evidence>
<sequence length="315" mass="35459">MTTKVVGLRLEAEVIDQLDKLCQESGKSRVEVVTQLISKAVNSMTSQDNSVNKSVCSYPIGAKLPIEWELKVGKYKTQKVEQREFLVFPDDRVVAFWNKSLNGNRKWLEVAKVYPDAVWEIAKPRIDRDYAPITALEEALALWEAKENHPSIIKAKVVGWSDTKYQRFGWDLQDAVEAADEFLAKLEASAPLPDNRLGDQPSSPLDNTVETGEPLEVGKDATVPQISQDTPDPTEKIMDTLGGVPRKLTKSALVERLAKTPKEAKHYETQLKSMRRERVIREWTAERDPDGLSWIPTDDTREFWTPATAIATAKA</sequence>
<comment type="caution">
    <text evidence="2">The sequence shown here is derived from an EMBL/GenBank/DDBJ whole genome shotgun (WGS) entry which is preliminary data.</text>
</comment>
<feature type="compositionally biased region" description="Polar residues" evidence="1">
    <location>
        <begin position="200"/>
        <end position="210"/>
    </location>
</feature>
<dbReference type="RefSeq" id="WP_190711241.1">
    <property type="nucleotide sequence ID" value="NZ_JACJST010000001.1"/>
</dbReference>
<protein>
    <recommendedName>
        <fullName evidence="4">Ribbon-helix-helix protein CopG domain-containing protein</fullName>
    </recommendedName>
</protein>
<dbReference type="EMBL" id="JACJST010000001">
    <property type="protein sequence ID" value="MBD2566414.1"/>
    <property type="molecule type" value="Genomic_DNA"/>
</dbReference>
<proteinExistence type="predicted"/>
<evidence type="ECO:0000256" key="1">
    <source>
        <dbReference type="SAM" id="MobiDB-lite"/>
    </source>
</evidence>
<evidence type="ECO:0000313" key="2">
    <source>
        <dbReference type="EMBL" id="MBD2566414.1"/>
    </source>
</evidence>